<dbReference type="SUPFAM" id="SSF75217">
    <property type="entry name" value="alpha/beta knot"/>
    <property type="match status" value="1"/>
</dbReference>
<dbReference type="InterPro" id="IPR046886">
    <property type="entry name" value="RsmE_MTase_dom"/>
</dbReference>
<feature type="domain" description="Ribosomal RNA small subunit methyltransferase E PUA-like" evidence="12">
    <location>
        <begin position="15"/>
        <end position="61"/>
    </location>
</feature>
<dbReference type="Gene3D" id="2.40.240.20">
    <property type="entry name" value="Hypothetical PUA domain-like, domain 1"/>
    <property type="match status" value="1"/>
</dbReference>
<evidence type="ECO:0000256" key="2">
    <source>
        <dbReference type="ARBA" id="ARBA00005528"/>
    </source>
</evidence>
<comment type="catalytic activity">
    <reaction evidence="9 10">
        <text>uridine(1498) in 16S rRNA + S-adenosyl-L-methionine = N(3)-methyluridine(1498) in 16S rRNA + S-adenosyl-L-homocysteine + H(+)</text>
        <dbReference type="Rhea" id="RHEA:42920"/>
        <dbReference type="Rhea" id="RHEA-COMP:10283"/>
        <dbReference type="Rhea" id="RHEA-COMP:10284"/>
        <dbReference type="ChEBI" id="CHEBI:15378"/>
        <dbReference type="ChEBI" id="CHEBI:57856"/>
        <dbReference type="ChEBI" id="CHEBI:59789"/>
        <dbReference type="ChEBI" id="CHEBI:65315"/>
        <dbReference type="ChEBI" id="CHEBI:74502"/>
        <dbReference type="EC" id="2.1.1.193"/>
    </reaction>
</comment>
<proteinExistence type="inferred from homology"/>
<name>A0A6N6RLB2_9FLAO</name>
<evidence type="ECO:0000313" key="13">
    <source>
        <dbReference type="EMBL" id="KAB2814269.1"/>
    </source>
</evidence>
<evidence type="ECO:0000259" key="11">
    <source>
        <dbReference type="Pfam" id="PF04452"/>
    </source>
</evidence>
<keyword evidence="7 10" id="KW-0949">S-adenosyl-L-methionine</keyword>
<evidence type="ECO:0000313" key="14">
    <source>
        <dbReference type="Proteomes" id="UP000468650"/>
    </source>
</evidence>
<dbReference type="GO" id="GO:0070042">
    <property type="term" value="F:rRNA (uridine-N3-)-methyltransferase activity"/>
    <property type="evidence" value="ECO:0007669"/>
    <property type="project" value="TreeGrafter"/>
</dbReference>
<evidence type="ECO:0000256" key="8">
    <source>
        <dbReference type="ARBA" id="ARBA00025699"/>
    </source>
</evidence>
<accession>A0A6N6RLB2</accession>
<feature type="domain" description="Ribosomal RNA small subunit methyltransferase E methyltransferase" evidence="11">
    <location>
        <begin position="71"/>
        <end position="227"/>
    </location>
</feature>
<keyword evidence="5 10" id="KW-0489">Methyltransferase</keyword>
<keyword evidence="3 10" id="KW-0963">Cytoplasm</keyword>
<dbReference type="InterPro" id="IPR029028">
    <property type="entry name" value="Alpha/beta_knot_MTases"/>
</dbReference>
<evidence type="ECO:0000256" key="1">
    <source>
        <dbReference type="ARBA" id="ARBA00004496"/>
    </source>
</evidence>
<dbReference type="PIRSF" id="PIRSF015601">
    <property type="entry name" value="MTase_slr0722"/>
    <property type="match status" value="1"/>
</dbReference>
<dbReference type="PANTHER" id="PTHR30027">
    <property type="entry name" value="RIBOSOMAL RNA SMALL SUBUNIT METHYLTRANSFERASE E"/>
    <property type="match status" value="1"/>
</dbReference>
<dbReference type="Pfam" id="PF20260">
    <property type="entry name" value="PUA_4"/>
    <property type="match status" value="1"/>
</dbReference>
<evidence type="ECO:0000256" key="9">
    <source>
        <dbReference type="ARBA" id="ARBA00047944"/>
    </source>
</evidence>
<reference evidence="13 14" key="1">
    <citation type="submission" date="2019-09" db="EMBL/GenBank/DDBJ databases">
        <title>Genomes of family Cryomorphaceae.</title>
        <authorList>
            <person name="Bowman J.P."/>
        </authorList>
    </citation>
    <scope>NUCLEOTIDE SEQUENCE [LARGE SCALE GENOMIC DNA]</scope>
    <source>
        <strain evidence="13 14">LMG 25704</strain>
    </source>
</reference>
<evidence type="ECO:0000256" key="10">
    <source>
        <dbReference type="PIRNR" id="PIRNR015601"/>
    </source>
</evidence>
<dbReference type="Gene3D" id="3.40.1280.10">
    <property type="match status" value="1"/>
</dbReference>
<dbReference type="NCBIfam" id="TIGR00046">
    <property type="entry name" value="RsmE family RNA methyltransferase"/>
    <property type="match status" value="1"/>
</dbReference>
<dbReference type="EMBL" id="WBVO01000001">
    <property type="protein sequence ID" value="KAB2814269.1"/>
    <property type="molecule type" value="Genomic_DNA"/>
</dbReference>
<dbReference type="OrthoDB" id="9815641at2"/>
<organism evidence="13 14">
    <name type="scientific">Phaeocystidibacter luteus</name>
    <dbReference type="NCBI Taxonomy" id="911197"/>
    <lineage>
        <taxon>Bacteria</taxon>
        <taxon>Pseudomonadati</taxon>
        <taxon>Bacteroidota</taxon>
        <taxon>Flavobacteriia</taxon>
        <taxon>Flavobacteriales</taxon>
        <taxon>Phaeocystidibacteraceae</taxon>
        <taxon>Phaeocystidibacter</taxon>
    </lineage>
</organism>
<dbReference type="InterPro" id="IPR029026">
    <property type="entry name" value="tRNA_m1G_MTases_N"/>
</dbReference>
<keyword evidence="6 10" id="KW-0808">Transferase</keyword>
<keyword evidence="4 10" id="KW-0698">rRNA processing</keyword>
<sequence>MQLFYGQVEGDRVVLSEDESKHAIRVLRKKSGDILSVIDGHGGLYTGPIVEEHQKHCAIQIDEHVENWGEVPYDFHLAIAPTKNMDRLEWLLEKSVEIGISRISPILCEHSERKVFKPERLERILLSGVKQSLKGKIPQLDPLVKFNDFIGQSRSYPTYIGYCGEGTKTPLIDQMRTNGSSVCVMIGPEGDFSPEEFQNALAAGITGITLGDQRLRTETAALAAVHTAHIATLL</sequence>
<evidence type="ECO:0000256" key="6">
    <source>
        <dbReference type="ARBA" id="ARBA00022679"/>
    </source>
</evidence>
<dbReference type="SUPFAM" id="SSF88697">
    <property type="entry name" value="PUA domain-like"/>
    <property type="match status" value="1"/>
</dbReference>
<dbReference type="CDD" id="cd18084">
    <property type="entry name" value="RsmE-like"/>
    <property type="match status" value="1"/>
</dbReference>
<dbReference type="InterPro" id="IPR046887">
    <property type="entry name" value="RsmE_PUA-like"/>
</dbReference>
<dbReference type="EC" id="2.1.1.193" evidence="10"/>
<evidence type="ECO:0000256" key="4">
    <source>
        <dbReference type="ARBA" id="ARBA00022552"/>
    </source>
</evidence>
<comment type="caution">
    <text evidence="13">The sequence shown here is derived from an EMBL/GenBank/DDBJ whole genome shotgun (WGS) entry which is preliminary data.</text>
</comment>
<comment type="function">
    <text evidence="8 10">Specifically methylates the N3 position of the uracil ring of uridine 1498 (m3U1498) in 16S rRNA. Acts on the fully assembled 30S ribosomal subunit.</text>
</comment>
<evidence type="ECO:0000259" key="12">
    <source>
        <dbReference type="Pfam" id="PF20260"/>
    </source>
</evidence>
<comment type="subcellular location">
    <subcellularLocation>
        <location evidence="1 10">Cytoplasm</location>
    </subcellularLocation>
</comment>
<dbReference type="InterPro" id="IPR006700">
    <property type="entry name" value="RsmE"/>
</dbReference>
<keyword evidence="14" id="KW-1185">Reference proteome</keyword>
<dbReference type="PANTHER" id="PTHR30027:SF3">
    <property type="entry name" value="16S RRNA (URACIL(1498)-N(3))-METHYLTRANSFERASE"/>
    <property type="match status" value="1"/>
</dbReference>
<protein>
    <recommendedName>
        <fullName evidence="10">Ribosomal RNA small subunit methyltransferase E</fullName>
        <ecNumber evidence="10">2.1.1.193</ecNumber>
    </recommendedName>
</protein>
<dbReference type="GO" id="GO:0070475">
    <property type="term" value="P:rRNA base methylation"/>
    <property type="evidence" value="ECO:0007669"/>
    <property type="project" value="TreeGrafter"/>
</dbReference>
<dbReference type="Proteomes" id="UP000468650">
    <property type="component" value="Unassembled WGS sequence"/>
</dbReference>
<gene>
    <name evidence="13" type="ORF">F8C67_00635</name>
</gene>
<dbReference type="Pfam" id="PF04452">
    <property type="entry name" value="Methyltrans_RNA"/>
    <property type="match status" value="1"/>
</dbReference>
<dbReference type="GO" id="GO:0005737">
    <property type="term" value="C:cytoplasm"/>
    <property type="evidence" value="ECO:0007669"/>
    <property type="project" value="UniProtKB-SubCell"/>
</dbReference>
<dbReference type="InterPro" id="IPR015947">
    <property type="entry name" value="PUA-like_sf"/>
</dbReference>
<evidence type="ECO:0000256" key="5">
    <source>
        <dbReference type="ARBA" id="ARBA00022603"/>
    </source>
</evidence>
<evidence type="ECO:0000256" key="3">
    <source>
        <dbReference type="ARBA" id="ARBA00022490"/>
    </source>
</evidence>
<evidence type="ECO:0000256" key="7">
    <source>
        <dbReference type="ARBA" id="ARBA00022691"/>
    </source>
</evidence>
<dbReference type="AlphaFoldDB" id="A0A6N6RLB2"/>
<comment type="similarity">
    <text evidence="2 10">Belongs to the RNA methyltransferase RsmE family.</text>
</comment>
<dbReference type="RefSeq" id="WP_151665850.1">
    <property type="nucleotide sequence ID" value="NZ_WBVO01000001.1"/>
</dbReference>